<keyword evidence="7" id="KW-0407">Ion channel</keyword>
<keyword evidence="3 8" id="KW-0812">Transmembrane</keyword>
<feature type="transmembrane region" description="Helical" evidence="8">
    <location>
        <begin position="178"/>
        <end position="203"/>
    </location>
</feature>
<feature type="transmembrane region" description="Helical" evidence="8">
    <location>
        <begin position="43"/>
        <end position="59"/>
    </location>
</feature>
<dbReference type="PANTHER" id="PTHR11537">
    <property type="entry name" value="VOLTAGE-GATED POTASSIUM CHANNEL"/>
    <property type="match status" value="1"/>
</dbReference>
<dbReference type="AlphaFoldDB" id="D4M567"/>
<comment type="subcellular location">
    <subcellularLocation>
        <location evidence="1">Membrane</location>
        <topology evidence="1">Multi-pass membrane protein</topology>
    </subcellularLocation>
</comment>
<dbReference type="HOGENOM" id="CLU_011722_6_2_9"/>
<gene>
    <name evidence="10" type="ORF">RTO_18170</name>
</gene>
<evidence type="ECO:0000256" key="5">
    <source>
        <dbReference type="ARBA" id="ARBA00023065"/>
    </source>
</evidence>
<feature type="domain" description="Potassium channel" evidence="9">
    <location>
        <begin position="132"/>
        <end position="203"/>
    </location>
</feature>
<dbReference type="Proteomes" id="UP000008956">
    <property type="component" value="Chromosome"/>
</dbReference>
<accession>D4M567</accession>
<dbReference type="GO" id="GO:0008076">
    <property type="term" value="C:voltage-gated potassium channel complex"/>
    <property type="evidence" value="ECO:0007669"/>
    <property type="project" value="InterPro"/>
</dbReference>
<dbReference type="KEGG" id="rto:RTO_18170"/>
<dbReference type="Gene3D" id="1.10.287.70">
    <property type="match status" value="1"/>
</dbReference>
<evidence type="ECO:0000256" key="7">
    <source>
        <dbReference type="ARBA" id="ARBA00023303"/>
    </source>
</evidence>
<feature type="transmembrane region" description="Helical" evidence="8">
    <location>
        <begin position="9"/>
        <end position="28"/>
    </location>
</feature>
<evidence type="ECO:0000256" key="4">
    <source>
        <dbReference type="ARBA" id="ARBA00022989"/>
    </source>
</evidence>
<dbReference type="InterPro" id="IPR013099">
    <property type="entry name" value="K_chnl_dom"/>
</dbReference>
<organism evidence="10 11">
    <name type="scientific">[Ruminococcus] torques L2-14</name>
    <dbReference type="NCBI Taxonomy" id="657313"/>
    <lineage>
        <taxon>Bacteria</taxon>
        <taxon>Bacillati</taxon>
        <taxon>Bacillota</taxon>
        <taxon>Clostridia</taxon>
        <taxon>Lachnospirales</taxon>
        <taxon>Lachnospiraceae</taxon>
        <taxon>Mediterraneibacter</taxon>
    </lineage>
</organism>
<dbReference type="GO" id="GO:0005249">
    <property type="term" value="F:voltage-gated potassium channel activity"/>
    <property type="evidence" value="ECO:0007669"/>
    <property type="project" value="InterPro"/>
</dbReference>
<feature type="transmembrane region" description="Helical" evidence="8">
    <location>
        <begin position="123"/>
        <end position="142"/>
    </location>
</feature>
<dbReference type="SUPFAM" id="SSF81324">
    <property type="entry name" value="Voltage-gated potassium channels"/>
    <property type="match status" value="1"/>
</dbReference>
<protein>
    <submittedName>
        <fullName evidence="10">Ion channel</fullName>
    </submittedName>
</protein>
<evidence type="ECO:0000256" key="3">
    <source>
        <dbReference type="ARBA" id="ARBA00022692"/>
    </source>
</evidence>
<evidence type="ECO:0000256" key="8">
    <source>
        <dbReference type="SAM" id="Phobius"/>
    </source>
</evidence>
<reference evidence="10 11" key="2">
    <citation type="submission" date="2010-03" db="EMBL/GenBank/DDBJ databases">
        <authorList>
            <person name="Pajon A."/>
        </authorList>
    </citation>
    <scope>NUCLEOTIDE SEQUENCE [LARGE SCALE GENOMIC DNA]</scope>
    <source>
        <strain evidence="10 11">L2-14</strain>
    </source>
</reference>
<dbReference type="InterPro" id="IPR028325">
    <property type="entry name" value="VG_K_chnl"/>
</dbReference>
<proteinExistence type="predicted"/>
<dbReference type="RefSeq" id="WP_015528967.1">
    <property type="nucleotide sequence ID" value="NC_021015.1"/>
</dbReference>
<sequence>MKHKERLSVLYDLLFSVLAIVAVYFAIYDMTTGCSAIQRDIDFVINTIFIADYALRLLIAKNKKEFFRNNILDLIAIIPFNSLFKVFRVFKVFKMLKLLKLAKASARFARLYKHIKFFFDLNGFKYMVGATLICIAIGGISIHYAEGMSFSDGFWWSFVTATTVGYGDISPSTIPGRIIATVLMLVGIGLIGSLTSTITAVFFQKTTDKEKSTAKDILISSIQRQLNNFDELSDDDIQAICKTLQCLHEGKGDNDESRNENTELEEKC</sequence>
<dbReference type="Gene3D" id="1.20.120.350">
    <property type="entry name" value="Voltage-gated potassium channels. Chain C"/>
    <property type="match status" value="1"/>
</dbReference>
<evidence type="ECO:0000313" key="11">
    <source>
        <dbReference type="Proteomes" id="UP000008956"/>
    </source>
</evidence>
<keyword evidence="4 8" id="KW-1133">Transmembrane helix</keyword>
<keyword evidence="2" id="KW-0813">Transport</keyword>
<dbReference type="InterPro" id="IPR027359">
    <property type="entry name" value="Volt_channel_dom_sf"/>
</dbReference>
<evidence type="ECO:0000256" key="1">
    <source>
        <dbReference type="ARBA" id="ARBA00004141"/>
    </source>
</evidence>
<dbReference type="EMBL" id="FP929055">
    <property type="protein sequence ID" value="CBL26379.1"/>
    <property type="molecule type" value="Genomic_DNA"/>
</dbReference>
<name>D4M567_9FIRM</name>
<dbReference type="Pfam" id="PF07885">
    <property type="entry name" value="Ion_trans_2"/>
    <property type="match status" value="1"/>
</dbReference>
<dbReference type="PANTHER" id="PTHR11537:SF254">
    <property type="entry name" value="POTASSIUM VOLTAGE-GATED CHANNEL PROTEIN SHAB"/>
    <property type="match status" value="1"/>
</dbReference>
<evidence type="ECO:0000256" key="6">
    <source>
        <dbReference type="ARBA" id="ARBA00023136"/>
    </source>
</evidence>
<evidence type="ECO:0000256" key="2">
    <source>
        <dbReference type="ARBA" id="ARBA00022448"/>
    </source>
</evidence>
<evidence type="ECO:0000313" key="10">
    <source>
        <dbReference type="EMBL" id="CBL26379.1"/>
    </source>
</evidence>
<reference evidence="10 11" key="1">
    <citation type="submission" date="2010-03" db="EMBL/GenBank/DDBJ databases">
        <title>The genome sequence of Ruminococcus torques L2-14.</title>
        <authorList>
            <consortium name="metaHIT consortium -- http://www.metahit.eu/"/>
            <person name="Pajon A."/>
            <person name="Turner K."/>
            <person name="Parkhill J."/>
            <person name="Duncan S."/>
            <person name="Flint H."/>
        </authorList>
    </citation>
    <scope>NUCLEOTIDE SEQUENCE [LARGE SCALE GENOMIC DNA]</scope>
    <source>
        <strain evidence="10 11">L2-14</strain>
    </source>
</reference>
<dbReference type="GO" id="GO:0001508">
    <property type="term" value="P:action potential"/>
    <property type="evidence" value="ECO:0007669"/>
    <property type="project" value="TreeGrafter"/>
</dbReference>
<keyword evidence="6 8" id="KW-0472">Membrane</keyword>
<keyword evidence="5" id="KW-0406">Ion transport</keyword>
<dbReference type="PATRIC" id="fig|657313.3.peg.1647"/>
<evidence type="ECO:0000259" key="9">
    <source>
        <dbReference type="Pfam" id="PF07885"/>
    </source>
</evidence>